<accession>A0A3N0XM51</accession>
<evidence type="ECO:0000313" key="2">
    <source>
        <dbReference type="EMBL" id="ROI73789.1"/>
    </source>
</evidence>
<dbReference type="Proteomes" id="UP000281406">
    <property type="component" value="Unassembled WGS sequence"/>
</dbReference>
<protein>
    <submittedName>
        <fullName evidence="2">Uncharacterized protein</fullName>
    </submittedName>
</protein>
<feature type="compositionally biased region" description="Low complexity" evidence="1">
    <location>
        <begin position="9"/>
        <end position="22"/>
    </location>
</feature>
<dbReference type="AlphaFoldDB" id="A0A3N0XM51"/>
<evidence type="ECO:0000313" key="3">
    <source>
        <dbReference type="Proteomes" id="UP000281406"/>
    </source>
</evidence>
<dbReference type="EMBL" id="RJVU01069169">
    <property type="protein sequence ID" value="ROI73789.1"/>
    <property type="molecule type" value="Genomic_DNA"/>
</dbReference>
<reference evidence="2 3" key="1">
    <citation type="submission" date="2018-10" db="EMBL/GenBank/DDBJ databases">
        <title>Genome assembly for a Yunnan-Guizhou Plateau 3E fish, Anabarilius grahami (Regan), and its evolutionary and genetic applications.</title>
        <authorList>
            <person name="Jiang W."/>
        </authorList>
    </citation>
    <scope>NUCLEOTIDE SEQUENCE [LARGE SCALE GENOMIC DNA]</scope>
    <source>
        <strain evidence="2">AG-KIZ</strain>
        <tissue evidence="2">Muscle</tissue>
    </source>
</reference>
<evidence type="ECO:0000256" key="1">
    <source>
        <dbReference type="SAM" id="MobiDB-lite"/>
    </source>
</evidence>
<keyword evidence="3" id="KW-1185">Reference proteome</keyword>
<feature type="region of interest" description="Disordered" evidence="1">
    <location>
        <begin position="1"/>
        <end position="22"/>
    </location>
</feature>
<name>A0A3N0XM51_ANAGA</name>
<comment type="caution">
    <text evidence="2">The sequence shown here is derived from an EMBL/GenBank/DDBJ whole genome shotgun (WGS) entry which is preliminary data.</text>
</comment>
<organism evidence="2 3">
    <name type="scientific">Anabarilius grahami</name>
    <name type="common">Kanglang fish</name>
    <name type="synonym">Barilius grahami</name>
    <dbReference type="NCBI Taxonomy" id="495550"/>
    <lineage>
        <taxon>Eukaryota</taxon>
        <taxon>Metazoa</taxon>
        <taxon>Chordata</taxon>
        <taxon>Craniata</taxon>
        <taxon>Vertebrata</taxon>
        <taxon>Euteleostomi</taxon>
        <taxon>Actinopterygii</taxon>
        <taxon>Neopterygii</taxon>
        <taxon>Teleostei</taxon>
        <taxon>Ostariophysi</taxon>
        <taxon>Cypriniformes</taxon>
        <taxon>Xenocyprididae</taxon>
        <taxon>Xenocypridinae</taxon>
        <taxon>Xenocypridinae incertae sedis</taxon>
        <taxon>Anabarilius</taxon>
    </lineage>
</organism>
<proteinExistence type="predicted"/>
<gene>
    <name evidence="2" type="ORF">DPX16_22900</name>
</gene>
<sequence>METRDRFLTGSSSPARAGSGSTTRTILVEKGINAYGFINKAKFDGGFTDRLKLKDGAVTAVKDPGHELEPQVVTDFRMRAITDVSGVIKCDRFRRSLEHPHSREPRQTADDVDITYSYPATRHTLFFLREGIVFVVSF</sequence>